<evidence type="ECO:0000313" key="9">
    <source>
        <dbReference type="EMBL" id="GAG29816.1"/>
    </source>
</evidence>
<keyword evidence="6 7" id="KW-0472">Membrane</keyword>
<dbReference type="CDD" id="cd06261">
    <property type="entry name" value="TM_PBP2"/>
    <property type="match status" value="1"/>
</dbReference>
<feature type="transmembrane region" description="Helical" evidence="7">
    <location>
        <begin position="210"/>
        <end position="232"/>
    </location>
</feature>
<evidence type="ECO:0000256" key="3">
    <source>
        <dbReference type="ARBA" id="ARBA00022475"/>
    </source>
</evidence>
<dbReference type="InterPro" id="IPR035906">
    <property type="entry name" value="MetI-like_sf"/>
</dbReference>
<feature type="transmembrane region" description="Helical" evidence="7">
    <location>
        <begin position="167"/>
        <end position="189"/>
    </location>
</feature>
<dbReference type="InterPro" id="IPR050901">
    <property type="entry name" value="BP-dep_ABC_trans_perm"/>
</dbReference>
<dbReference type="PANTHER" id="PTHR32243">
    <property type="entry name" value="MALTOSE TRANSPORT SYSTEM PERMEASE-RELATED"/>
    <property type="match status" value="1"/>
</dbReference>
<feature type="transmembrane region" description="Helical" evidence="7">
    <location>
        <begin position="97"/>
        <end position="121"/>
    </location>
</feature>
<accession>X0XYI7</accession>
<gene>
    <name evidence="9" type="ORF">S01H1_71749</name>
</gene>
<protein>
    <recommendedName>
        <fullName evidence="8">ABC transmembrane type-1 domain-containing protein</fullName>
    </recommendedName>
</protein>
<sequence length="244" mass="27417">SELKEMIDQTIISKNLNNDKISQLPKLSKLTKRAISKGFTLVCVFLLLVVVLGPTYWMFVTSIKQDVEVLAQPPTLIPLKPTLAAYTTLFKTGFSRYIFNSTIVAGITVVVSTILGTLAGYSLSRFKYPGKKIIGRLILFSYLFPGILLMVPMYILASKLNMIDNLFVLPIIYVTFSAPFYSWLLKAFFDSLPKYIEDAAMIDGATRWQTIWKIIIPLSAPGVAGAALWTFIMSWQEYMFAVIL</sequence>
<feature type="non-terminal residue" evidence="9">
    <location>
        <position position="244"/>
    </location>
</feature>
<dbReference type="AlphaFoldDB" id="X0XYI7"/>
<evidence type="ECO:0000256" key="5">
    <source>
        <dbReference type="ARBA" id="ARBA00022989"/>
    </source>
</evidence>
<evidence type="ECO:0000256" key="7">
    <source>
        <dbReference type="SAM" id="Phobius"/>
    </source>
</evidence>
<dbReference type="PROSITE" id="PS50928">
    <property type="entry name" value="ABC_TM1"/>
    <property type="match status" value="1"/>
</dbReference>
<keyword evidence="4 7" id="KW-0812">Transmembrane</keyword>
<feature type="domain" description="ABC transmembrane type-1" evidence="8">
    <location>
        <begin position="98"/>
        <end position="244"/>
    </location>
</feature>
<dbReference type="InterPro" id="IPR000515">
    <property type="entry name" value="MetI-like"/>
</dbReference>
<dbReference type="GO" id="GO:0005886">
    <property type="term" value="C:plasma membrane"/>
    <property type="evidence" value="ECO:0007669"/>
    <property type="project" value="UniProtKB-SubCell"/>
</dbReference>
<dbReference type="Gene3D" id="1.10.3720.10">
    <property type="entry name" value="MetI-like"/>
    <property type="match status" value="1"/>
</dbReference>
<feature type="non-terminal residue" evidence="9">
    <location>
        <position position="1"/>
    </location>
</feature>
<evidence type="ECO:0000256" key="1">
    <source>
        <dbReference type="ARBA" id="ARBA00004651"/>
    </source>
</evidence>
<keyword evidence="2" id="KW-0813">Transport</keyword>
<comment type="subcellular location">
    <subcellularLocation>
        <location evidence="1">Cell membrane</location>
        <topology evidence="1">Multi-pass membrane protein</topology>
    </subcellularLocation>
</comment>
<evidence type="ECO:0000259" key="8">
    <source>
        <dbReference type="PROSITE" id="PS50928"/>
    </source>
</evidence>
<evidence type="ECO:0000256" key="6">
    <source>
        <dbReference type="ARBA" id="ARBA00023136"/>
    </source>
</evidence>
<evidence type="ECO:0000256" key="4">
    <source>
        <dbReference type="ARBA" id="ARBA00022692"/>
    </source>
</evidence>
<feature type="transmembrane region" description="Helical" evidence="7">
    <location>
        <begin position="38"/>
        <end position="59"/>
    </location>
</feature>
<organism evidence="9">
    <name type="scientific">marine sediment metagenome</name>
    <dbReference type="NCBI Taxonomy" id="412755"/>
    <lineage>
        <taxon>unclassified sequences</taxon>
        <taxon>metagenomes</taxon>
        <taxon>ecological metagenomes</taxon>
    </lineage>
</organism>
<keyword evidence="3" id="KW-1003">Cell membrane</keyword>
<feature type="transmembrane region" description="Helical" evidence="7">
    <location>
        <begin position="133"/>
        <end position="155"/>
    </location>
</feature>
<dbReference type="Pfam" id="PF00528">
    <property type="entry name" value="BPD_transp_1"/>
    <property type="match status" value="1"/>
</dbReference>
<dbReference type="EMBL" id="BARS01047801">
    <property type="protein sequence ID" value="GAG29816.1"/>
    <property type="molecule type" value="Genomic_DNA"/>
</dbReference>
<dbReference type="GO" id="GO:0055085">
    <property type="term" value="P:transmembrane transport"/>
    <property type="evidence" value="ECO:0007669"/>
    <property type="project" value="InterPro"/>
</dbReference>
<proteinExistence type="predicted"/>
<evidence type="ECO:0000256" key="2">
    <source>
        <dbReference type="ARBA" id="ARBA00022448"/>
    </source>
</evidence>
<keyword evidence="5 7" id="KW-1133">Transmembrane helix</keyword>
<name>X0XYI7_9ZZZZ</name>
<dbReference type="SUPFAM" id="SSF161098">
    <property type="entry name" value="MetI-like"/>
    <property type="match status" value="1"/>
</dbReference>
<comment type="caution">
    <text evidence="9">The sequence shown here is derived from an EMBL/GenBank/DDBJ whole genome shotgun (WGS) entry which is preliminary data.</text>
</comment>
<reference evidence="9" key="1">
    <citation type="journal article" date="2014" name="Front. Microbiol.">
        <title>High frequency of phylogenetically diverse reductive dehalogenase-homologous genes in deep subseafloor sedimentary metagenomes.</title>
        <authorList>
            <person name="Kawai M."/>
            <person name="Futagami T."/>
            <person name="Toyoda A."/>
            <person name="Takaki Y."/>
            <person name="Nishi S."/>
            <person name="Hori S."/>
            <person name="Arai W."/>
            <person name="Tsubouchi T."/>
            <person name="Morono Y."/>
            <person name="Uchiyama I."/>
            <person name="Ito T."/>
            <person name="Fujiyama A."/>
            <person name="Inagaki F."/>
            <person name="Takami H."/>
        </authorList>
    </citation>
    <scope>NUCLEOTIDE SEQUENCE</scope>
    <source>
        <strain evidence="9">Expedition CK06-06</strain>
    </source>
</reference>
<dbReference type="PANTHER" id="PTHR32243:SF18">
    <property type="entry name" value="INNER MEMBRANE ABC TRANSPORTER PERMEASE PROTEIN YCJP"/>
    <property type="match status" value="1"/>
</dbReference>